<evidence type="ECO:0000259" key="1">
    <source>
        <dbReference type="Pfam" id="PF00753"/>
    </source>
</evidence>
<dbReference type="Proteomes" id="UP000193560">
    <property type="component" value="Unassembled WGS sequence"/>
</dbReference>
<dbReference type="SUPFAM" id="SSF56281">
    <property type="entry name" value="Metallo-hydrolase/oxidoreductase"/>
    <property type="match status" value="1"/>
</dbReference>
<dbReference type="EMBL" id="MCGE01000007">
    <property type="protein sequence ID" value="ORZ19430.1"/>
    <property type="molecule type" value="Genomic_DNA"/>
</dbReference>
<dbReference type="PANTHER" id="PTHR23131:SF0">
    <property type="entry name" value="ENDORIBONUCLEASE LACTB2"/>
    <property type="match status" value="1"/>
</dbReference>
<dbReference type="InterPro" id="IPR001279">
    <property type="entry name" value="Metallo-B-lactamas"/>
</dbReference>
<name>A0A1X2IN49_9FUNG</name>
<dbReference type="AlphaFoldDB" id="A0A1X2IN49"/>
<dbReference type="Gene3D" id="3.60.15.10">
    <property type="entry name" value="Ribonuclease Z/Hydroxyacylglutathione hydrolase-like"/>
    <property type="match status" value="1"/>
</dbReference>
<feature type="domain" description="Metallo-beta-lactamase" evidence="1">
    <location>
        <begin position="15"/>
        <end position="115"/>
    </location>
</feature>
<feature type="non-terminal residue" evidence="2">
    <location>
        <position position="1"/>
    </location>
</feature>
<dbReference type="Gene3D" id="1.10.10.10">
    <property type="entry name" value="Winged helix-like DNA-binding domain superfamily/Winged helix DNA-binding domain"/>
    <property type="match status" value="1"/>
</dbReference>
<accession>A0A1X2IN49</accession>
<organism evidence="2 3">
    <name type="scientific">Absidia repens</name>
    <dbReference type="NCBI Taxonomy" id="90262"/>
    <lineage>
        <taxon>Eukaryota</taxon>
        <taxon>Fungi</taxon>
        <taxon>Fungi incertae sedis</taxon>
        <taxon>Mucoromycota</taxon>
        <taxon>Mucoromycotina</taxon>
        <taxon>Mucoromycetes</taxon>
        <taxon>Mucorales</taxon>
        <taxon>Cunninghamellaceae</taxon>
        <taxon>Absidia</taxon>
    </lineage>
</organism>
<comment type="caution">
    <text evidence="2">The sequence shown here is derived from an EMBL/GenBank/DDBJ whole genome shotgun (WGS) entry which is preliminary data.</text>
</comment>
<keyword evidence="3" id="KW-1185">Reference proteome</keyword>
<dbReference type="InterPro" id="IPR050662">
    <property type="entry name" value="Sec-metab_biosynth-thioest"/>
</dbReference>
<proteinExistence type="predicted"/>
<evidence type="ECO:0000313" key="3">
    <source>
        <dbReference type="Proteomes" id="UP000193560"/>
    </source>
</evidence>
<dbReference type="STRING" id="90262.A0A1X2IN49"/>
<dbReference type="InterPro" id="IPR036388">
    <property type="entry name" value="WH-like_DNA-bd_sf"/>
</dbReference>
<gene>
    <name evidence="2" type="ORF">BCR42DRAFT_323219</name>
</gene>
<sequence>IRVHKYPLPLDSDDHHFHMDNFPKDVPLEDLRDQQVFYLDNDDDQDQARTTTLHVLHTPGHAGDHCCFWLEEENTIFSADCVLGHGSVVFNDLAAYMTSLERLETMAPARLYPGHGVVVEDGVNRIQQYIRQRRERESQIIDLMRSQKPSHGGNWSPLDIVSSLYGAEISTSMQPVIVRGVALHLLKLQQDGRAKILDGSTYDPEKLFSMMHKEWCYIDKSRL</sequence>
<dbReference type="InterPro" id="IPR036866">
    <property type="entry name" value="RibonucZ/Hydroxyglut_hydro"/>
</dbReference>
<dbReference type="PANTHER" id="PTHR23131">
    <property type="entry name" value="ENDORIBONUCLEASE LACTB2"/>
    <property type="match status" value="1"/>
</dbReference>
<evidence type="ECO:0000313" key="2">
    <source>
        <dbReference type="EMBL" id="ORZ19430.1"/>
    </source>
</evidence>
<protein>
    <submittedName>
        <fullName evidence="2">Beta-lactamase-like protein</fullName>
    </submittedName>
</protein>
<reference evidence="2 3" key="1">
    <citation type="submission" date="2016-07" db="EMBL/GenBank/DDBJ databases">
        <title>Pervasive Adenine N6-methylation of Active Genes in Fungi.</title>
        <authorList>
            <consortium name="DOE Joint Genome Institute"/>
            <person name="Mondo S.J."/>
            <person name="Dannebaum R.O."/>
            <person name="Kuo R.C."/>
            <person name="Labutti K."/>
            <person name="Haridas S."/>
            <person name="Kuo A."/>
            <person name="Salamov A."/>
            <person name="Ahrendt S.R."/>
            <person name="Lipzen A."/>
            <person name="Sullivan W."/>
            <person name="Andreopoulos W.B."/>
            <person name="Clum A."/>
            <person name="Lindquist E."/>
            <person name="Daum C."/>
            <person name="Ramamoorthy G.K."/>
            <person name="Gryganskyi A."/>
            <person name="Culley D."/>
            <person name="Magnuson J.K."/>
            <person name="James T.Y."/>
            <person name="O'Malley M.A."/>
            <person name="Stajich J.E."/>
            <person name="Spatafora J.W."/>
            <person name="Visel A."/>
            <person name="Grigoriev I.V."/>
        </authorList>
    </citation>
    <scope>NUCLEOTIDE SEQUENCE [LARGE SCALE GENOMIC DNA]</scope>
    <source>
        <strain evidence="2 3">NRRL 1336</strain>
    </source>
</reference>
<dbReference type="Pfam" id="PF00753">
    <property type="entry name" value="Lactamase_B"/>
    <property type="match status" value="1"/>
</dbReference>
<dbReference type="OrthoDB" id="17458at2759"/>